<feature type="compositionally biased region" description="Low complexity" evidence="1">
    <location>
        <begin position="48"/>
        <end position="64"/>
    </location>
</feature>
<accession>A0AAV2J4X2</accession>
<evidence type="ECO:0000313" key="2">
    <source>
        <dbReference type="EMBL" id="CAL1572492.1"/>
    </source>
</evidence>
<dbReference type="Proteomes" id="UP001497482">
    <property type="component" value="Chromosome 11"/>
</dbReference>
<feature type="region of interest" description="Disordered" evidence="1">
    <location>
        <begin position="33"/>
        <end position="100"/>
    </location>
</feature>
<evidence type="ECO:0000256" key="1">
    <source>
        <dbReference type="SAM" id="MobiDB-lite"/>
    </source>
</evidence>
<protein>
    <submittedName>
        <fullName evidence="2">Uncharacterized protein</fullName>
    </submittedName>
</protein>
<name>A0AAV2J4X2_KNICA</name>
<keyword evidence="3" id="KW-1185">Reference proteome</keyword>
<sequence>MESPHDPSYSRARERAGIENCLSRVPEYRELVPFCVDPNHPPPRHHPSLSPSPQPTHSQTNGNGYPPPPYPKTPATTRGSCVLFTPLARSTAEREQSPAS</sequence>
<reference evidence="2 3" key="1">
    <citation type="submission" date="2024-04" db="EMBL/GenBank/DDBJ databases">
        <authorList>
            <person name="Waldvogel A.-M."/>
            <person name="Schoenle A."/>
        </authorList>
    </citation>
    <scope>NUCLEOTIDE SEQUENCE [LARGE SCALE GENOMIC DNA]</scope>
</reference>
<dbReference type="EMBL" id="OZ035833">
    <property type="protein sequence ID" value="CAL1572492.1"/>
    <property type="molecule type" value="Genomic_DNA"/>
</dbReference>
<evidence type="ECO:0000313" key="3">
    <source>
        <dbReference type="Proteomes" id="UP001497482"/>
    </source>
</evidence>
<proteinExistence type="predicted"/>
<gene>
    <name evidence="2" type="ORF">KC01_LOCUS4525</name>
</gene>
<dbReference type="AlphaFoldDB" id="A0AAV2J4X2"/>
<feature type="compositionally biased region" description="Basic and acidic residues" evidence="1">
    <location>
        <begin position="91"/>
        <end position="100"/>
    </location>
</feature>
<organism evidence="2 3">
    <name type="scientific">Knipowitschia caucasica</name>
    <name type="common">Caucasian dwarf goby</name>
    <name type="synonym">Pomatoschistus caucasicus</name>
    <dbReference type="NCBI Taxonomy" id="637954"/>
    <lineage>
        <taxon>Eukaryota</taxon>
        <taxon>Metazoa</taxon>
        <taxon>Chordata</taxon>
        <taxon>Craniata</taxon>
        <taxon>Vertebrata</taxon>
        <taxon>Euteleostomi</taxon>
        <taxon>Actinopterygii</taxon>
        <taxon>Neopterygii</taxon>
        <taxon>Teleostei</taxon>
        <taxon>Neoteleostei</taxon>
        <taxon>Acanthomorphata</taxon>
        <taxon>Gobiaria</taxon>
        <taxon>Gobiiformes</taxon>
        <taxon>Gobioidei</taxon>
        <taxon>Gobiidae</taxon>
        <taxon>Gobiinae</taxon>
        <taxon>Knipowitschia</taxon>
    </lineage>
</organism>